<protein>
    <submittedName>
        <fullName evidence="2">Uncharacterized protein</fullName>
    </submittedName>
</protein>
<comment type="caution">
    <text evidence="2">The sequence shown here is derived from an EMBL/GenBank/DDBJ whole genome shotgun (WGS) entry which is preliminary data.</text>
</comment>
<evidence type="ECO:0000256" key="1">
    <source>
        <dbReference type="SAM" id="MobiDB-lite"/>
    </source>
</evidence>
<evidence type="ECO:0000313" key="2">
    <source>
        <dbReference type="EMBL" id="OQO68924.1"/>
    </source>
</evidence>
<dbReference type="OrthoDB" id="10003447at2"/>
<dbReference type="Proteomes" id="UP000192477">
    <property type="component" value="Unassembled WGS sequence"/>
</dbReference>
<gene>
    <name evidence="2" type="ORF">BH747_11050</name>
</gene>
<proteinExistence type="predicted"/>
<feature type="region of interest" description="Disordered" evidence="1">
    <location>
        <begin position="329"/>
        <end position="356"/>
    </location>
</feature>
<name>A0A1V8Y8H3_9ENTE</name>
<accession>A0A1V8Y8H3</accession>
<reference evidence="2 3" key="1">
    <citation type="journal article" date="2017" name="BMC Microbiol.">
        <title>Comparative genomics of Enterococcus spp. isolated from bovine feces.</title>
        <authorList>
            <person name="Beukers A.G."/>
            <person name="Zaheer R."/>
            <person name="Goji N."/>
            <person name="Amoako K.K."/>
            <person name="Chaves A.V."/>
            <person name="Ward M.P."/>
            <person name="McAllister T.A."/>
        </authorList>
    </citation>
    <scope>NUCLEOTIDE SEQUENCE [LARGE SCALE GENOMIC DNA]</scope>
    <source>
        <strain evidence="2 3">F1129D 143</strain>
    </source>
</reference>
<organism evidence="2 3">
    <name type="scientific">Enterococcus villorum</name>
    <dbReference type="NCBI Taxonomy" id="112904"/>
    <lineage>
        <taxon>Bacteria</taxon>
        <taxon>Bacillati</taxon>
        <taxon>Bacillota</taxon>
        <taxon>Bacilli</taxon>
        <taxon>Lactobacillales</taxon>
        <taxon>Enterococcaceae</taxon>
        <taxon>Enterococcus</taxon>
    </lineage>
</organism>
<dbReference type="EMBL" id="MJEA01000013">
    <property type="protein sequence ID" value="OQO68924.1"/>
    <property type="molecule type" value="Genomic_DNA"/>
</dbReference>
<feature type="compositionally biased region" description="Basic and acidic residues" evidence="1">
    <location>
        <begin position="346"/>
        <end position="356"/>
    </location>
</feature>
<dbReference type="AlphaFoldDB" id="A0A1V8Y8H3"/>
<sequence>MLHFYEQQTSEKNHELIRETKKLNRIIKEQGTDQAFADIANHFYDKEDVMLVMDRLHLPKTINRKKETASLIKKNQENRALREIEISILQDYIKEQKLSDALTRLANGFHDEKNVMFIMDRLRLSKSIDRKKENVSLIKKNQTLQEQAIKKLNEKIKNIIFSIDTKENVLLTSKIEEERILNKFRSIAPRGFSDAKSLSFIIDKLDFPTWITREKIKEFLIRNNQNFLTKHKLTPMIHSLCDKQALDKVFQQVSLPENLEKEIREWAIKKSWENHYSVIEPHLKKLKEESSKQPVESIEEKTQNYIKQLQNERPNEIEAFLDKNYFKELKEKAKNNPSDHPLQDTSKNKKEHEPNR</sequence>
<evidence type="ECO:0000313" key="3">
    <source>
        <dbReference type="Proteomes" id="UP000192477"/>
    </source>
</evidence>
<dbReference type="RefSeq" id="WP_081184536.1">
    <property type="nucleotide sequence ID" value="NZ_MJEA01000013.1"/>
</dbReference>